<dbReference type="CDD" id="cd01347">
    <property type="entry name" value="ligand_gated_channel"/>
    <property type="match status" value="1"/>
</dbReference>
<gene>
    <name evidence="15" type="ORF">BN1209_0731</name>
</gene>
<evidence type="ECO:0000256" key="6">
    <source>
        <dbReference type="ARBA" id="ARBA00023077"/>
    </source>
</evidence>
<accession>A0A0B7IU51</accession>
<evidence type="ECO:0000256" key="12">
    <source>
        <dbReference type="SAM" id="SignalP"/>
    </source>
</evidence>
<keyword evidence="6 11" id="KW-0798">TonB box</keyword>
<feature type="domain" description="TonB-dependent receptor plug" evidence="14">
    <location>
        <begin position="49"/>
        <end position="161"/>
    </location>
</feature>
<dbReference type="GO" id="GO:0015344">
    <property type="term" value="F:siderophore uptake transmembrane transporter activity"/>
    <property type="evidence" value="ECO:0007669"/>
    <property type="project" value="TreeGrafter"/>
</dbReference>
<keyword evidence="8 15" id="KW-0675">Receptor</keyword>
<feature type="domain" description="TonB-dependent receptor-like beta-barrel" evidence="13">
    <location>
        <begin position="228"/>
        <end position="744"/>
    </location>
</feature>
<keyword evidence="7 10" id="KW-0472">Membrane</keyword>
<dbReference type="GO" id="GO:0044718">
    <property type="term" value="P:siderophore transmembrane transport"/>
    <property type="evidence" value="ECO:0007669"/>
    <property type="project" value="TreeGrafter"/>
</dbReference>
<evidence type="ECO:0000256" key="4">
    <source>
        <dbReference type="ARBA" id="ARBA00022452"/>
    </source>
</evidence>
<dbReference type="InterPro" id="IPR036942">
    <property type="entry name" value="Beta-barrel_TonB_sf"/>
</dbReference>
<keyword evidence="3 10" id="KW-0813">Transport</keyword>
<organism evidence="15 16">
    <name type="scientific">Candidatus Methylopumilus turicensis</name>
    <dbReference type="NCBI Taxonomy" id="1581680"/>
    <lineage>
        <taxon>Bacteria</taxon>
        <taxon>Pseudomonadati</taxon>
        <taxon>Pseudomonadota</taxon>
        <taxon>Betaproteobacteria</taxon>
        <taxon>Nitrosomonadales</taxon>
        <taxon>Methylophilaceae</taxon>
        <taxon>Candidatus Methylopumilus</taxon>
    </lineage>
</organism>
<dbReference type="InterPro" id="IPR037066">
    <property type="entry name" value="Plug_dom_sf"/>
</dbReference>
<evidence type="ECO:0000256" key="11">
    <source>
        <dbReference type="RuleBase" id="RU003357"/>
    </source>
</evidence>
<dbReference type="PANTHER" id="PTHR30069:SF39">
    <property type="entry name" value="BLL6183 PROTEIN"/>
    <property type="match status" value="1"/>
</dbReference>
<keyword evidence="12" id="KW-0732">Signal</keyword>
<dbReference type="AlphaFoldDB" id="A0A0B7IU51"/>
<evidence type="ECO:0000256" key="5">
    <source>
        <dbReference type="ARBA" id="ARBA00022692"/>
    </source>
</evidence>
<evidence type="ECO:0000313" key="16">
    <source>
        <dbReference type="Proteomes" id="UP000056322"/>
    </source>
</evidence>
<dbReference type="SUPFAM" id="SSF56935">
    <property type="entry name" value="Porins"/>
    <property type="match status" value="1"/>
</dbReference>
<dbReference type="KEGG" id="mbac:BN1209_0731"/>
<dbReference type="STRING" id="1581680.BN1209_0731"/>
<feature type="chain" id="PRO_5002116979" evidence="12">
    <location>
        <begin position="25"/>
        <end position="798"/>
    </location>
</feature>
<evidence type="ECO:0000313" key="15">
    <source>
        <dbReference type="EMBL" id="CEN55774.1"/>
    </source>
</evidence>
<keyword evidence="4 10" id="KW-1134">Transmembrane beta strand</keyword>
<evidence type="ECO:0000256" key="1">
    <source>
        <dbReference type="ARBA" id="ARBA00004571"/>
    </source>
</evidence>
<dbReference type="Proteomes" id="UP000056322">
    <property type="component" value="Chromosome 1"/>
</dbReference>
<dbReference type="Gene3D" id="2.170.130.10">
    <property type="entry name" value="TonB-dependent receptor, plug domain"/>
    <property type="match status" value="1"/>
</dbReference>
<proteinExistence type="inferred from homology"/>
<dbReference type="InterPro" id="IPR000531">
    <property type="entry name" value="Beta-barrel_TonB"/>
</dbReference>
<name>A0A0B7IU51_9PROT</name>
<evidence type="ECO:0000256" key="10">
    <source>
        <dbReference type="PROSITE-ProRule" id="PRU01360"/>
    </source>
</evidence>
<dbReference type="Pfam" id="PF00593">
    <property type="entry name" value="TonB_dep_Rec_b-barrel"/>
    <property type="match status" value="1"/>
</dbReference>
<dbReference type="Pfam" id="PF07715">
    <property type="entry name" value="Plug"/>
    <property type="match status" value="1"/>
</dbReference>
<feature type="signal peptide" evidence="12">
    <location>
        <begin position="1"/>
        <end position="24"/>
    </location>
</feature>
<evidence type="ECO:0000256" key="7">
    <source>
        <dbReference type="ARBA" id="ARBA00023136"/>
    </source>
</evidence>
<evidence type="ECO:0000256" key="8">
    <source>
        <dbReference type="ARBA" id="ARBA00023170"/>
    </source>
</evidence>
<comment type="similarity">
    <text evidence="2 10 11">Belongs to the TonB-dependent receptor family.</text>
</comment>
<keyword evidence="5 10" id="KW-0812">Transmembrane</keyword>
<dbReference type="InterPro" id="IPR012910">
    <property type="entry name" value="Plug_dom"/>
</dbReference>
<evidence type="ECO:0000256" key="2">
    <source>
        <dbReference type="ARBA" id="ARBA00009810"/>
    </source>
</evidence>
<protein>
    <submittedName>
        <fullName evidence="15">TonB-dependent receptor</fullName>
    </submittedName>
</protein>
<comment type="subcellular location">
    <subcellularLocation>
        <location evidence="1 10">Cell outer membrane</location>
        <topology evidence="1 10">Multi-pass membrane protein</topology>
    </subcellularLocation>
</comment>
<evidence type="ECO:0000259" key="14">
    <source>
        <dbReference type="Pfam" id="PF07715"/>
    </source>
</evidence>
<dbReference type="InterPro" id="IPR039426">
    <property type="entry name" value="TonB-dep_rcpt-like"/>
</dbReference>
<reference evidence="16" key="1">
    <citation type="submission" date="2014-12" db="EMBL/GenBank/DDBJ databases">
        <authorList>
            <person name="Salcher M.M."/>
        </authorList>
    </citation>
    <scope>NUCLEOTIDE SEQUENCE [LARGE SCALE GENOMIC DNA]</scope>
    <source>
        <strain evidence="16">MMS-10A-171</strain>
    </source>
</reference>
<dbReference type="PANTHER" id="PTHR30069">
    <property type="entry name" value="TONB-DEPENDENT OUTER MEMBRANE RECEPTOR"/>
    <property type="match status" value="1"/>
</dbReference>
<evidence type="ECO:0000259" key="13">
    <source>
        <dbReference type="Pfam" id="PF00593"/>
    </source>
</evidence>
<evidence type="ECO:0000256" key="9">
    <source>
        <dbReference type="ARBA" id="ARBA00023237"/>
    </source>
</evidence>
<evidence type="ECO:0000256" key="3">
    <source>
        <dbReference type="ARBA" id="ARBA00022448"/>
    </source>
</evidence>
<dbReference type="EMBL" id="LN794158">
    <property type="protein sequence ID" value="CEN55774.1"/>
    <property type="molecule type" value="Genomic_DNA"/>
</dbReference>
<sequence length="798" mass="86112">MVNVKLKPIALAVAGVLAATSAYAADAIKADKVDVVSTTPMPGIGLSINKVPANIQLVNGDEFKKQQSVTIADYMNNNLQGVSVVDTQNNPFQPDVTFRGFTASPLLGTPQGMSVYVDGVRVNESFGDAVNWDLIPMNAIANMSLIPGTNPLFGLNTLGGAISVQTKSGRTHQGGAAELSAGSWGRKTGSAEIGGVSKDGSVDYFFSANAFSEDGWRQASPTDVRQFFGKVGWQNETTKIDLSYTNANNDMIGNGLVQRELMQTLGRSTIHTKPDQTRNTLSFLNLSASHWFNDDVMFSGNAYYRNSKRKTLNGDVNDGYTGDDTNLAAYQSDCLANTGGDADEWCSGAINRSSTKQQSYGLNGQLTFNQALAGKSNQFVIGASYDISKIKFNQSEQLGSINASRGIDPLYDAEITTNLHGKTKTWSLFGTNTLSLNDYWHVTGSARYNHVKVDNVDQINAPGQSYTLLPSDPNYLASDETLTGNHTFSRINPALGLNFTPTKDLTVYGSYNEGNRAPTSMELGCANQYAPCKLPNAMAGDPPLKQVVARTFEGGLRGNLTEDIRWSAAVYRTENSNDIQFITTPSTINNMGYFDNVGKTRRVGIDTSLAGKLGQFGWNVGYSYVDATYQNDLSLANEVNSTAYTDGGGNDVINVRKGDRLANIPAHQLKVRLTYAVTPDWTVGSNITAFSDRYMRGNENNSHVANTPGFYEGNGKVAGYAIVNLDTRYNIGNGWSVFGKAINVFDTEYNNGGLMGETMFTSNGSFDANGNPSGFFSPGAPRAGWVGVRYEFLAPKAQ</sequence>
<keyword evidence="9 10" id="KW-0998">Cell outer membrane</keyword>
<dbReference type="GO" id="GO:0009279">
    <property type="term" value="C:cell outer membrane"/>
    <property type="evidence" value="ECO:0007669"/>
    <property type="project" value="UniProtKB-SubCell"/>
</dbReference>
<dbReference type="HOGENOM" id="CLU_008654_0_0_4"/>
<dbReference type="PROSITE" id="PS52016">
    <property type="entry name" value="TONB_DEPENDENT_REC_3"/>
    <property type="match status" value="1"/>
</dbReference>
<keyword evidence="16" id="KW-1185">Reference proteome</keyword>
<dbReference type="Gene3D" id="2.40.170.20">
    <property type="entry name" value="TonB-dependent receptor, beta-barrel domain"/>
    <property type="match status" value="1"/>
</dbReference>